<accession>A0A508X120</accession>
<feature type="compositionally biased region" description="Polar residues" evidence="1">
    <location>
        <begin position="10"/>
        <end position="25"/>
    </location>
</feature>
<dbReference type="EMBL" id="CABFNB010000097">
    <property type="protein sequence ID" value="VTZ61879.1"/>
    <property type="molecule type" value="Genomic_DNA"/>
</dbReference>
<proteinExistence type="predicted"/>
<feature type="region of interest" description="Disordered" evidence="1">
    <location>
        <begin position="1"/>
        <end position="27"/>
    </location>
</feature>
<evidence type="ECO:0000313" key="2">
    <source>
        <dbReference type="EMBL" id="VTZ61879.1"/>
    </source>
</evidence>
<reference evidence="2" key="1">
    <citation type="submission" date="2019-06" db="EMBL/GenBank/DDBJ databases">
        <authorList>
            <person name="Le Quere A."/>
            <person name="Colella S."/>
        </authorList>
    </citation>
    <scope>NUCLEOTIDE SEQUENCE</scope>
    <source>
        <strain evidence="2">EmedicaeMD41</strain>
    </source>
</reference>
<gene>
    <name evidence="2" type="ORF">EMEDMD4_310128</name>
</gene>
<sequence>MGRRKPPRGRNSQSGRKGDASQQKSPACRASQYAIERLISEAEAFEALLELGDAAAAIDELLVAAGPGRMRLGVDFQVHRRTFRTPGRAGFVFGAVGHHHLDRVVVGMDVCLHNNLPRVPGSNCRKALRLWDRTRK</sequence>
<name>A0A508X120_9HYPH</name>
<dbReference type="AlphaFoldDB" id="A0A508X120"/>
<dbReference type="Proteomes" id="UP000507954">
    <property type="component" value="Unassembled WGS sequence"/>
</dbReference>
<protein>
    <submittedName>
        <fullName evidence="2">Uncharacterized protein</fullName>
    </submittedName>
</protein>
<organism evidence="2">
    <name type="scientific">Sinorhizobium medicae</name>
    <dbReference type="NCBI Taxonomy" id="110321"/>
    <lineage>
        <taxon>Bacteria</taxon>
        <taxon>Pseudomonadati</taxon>
        <taxon>Pseudomonadota</taxon>
        <taxon>Alphaproteobacteria</taxon>
        <taxon>Hyphomicrobiales</taxon>
        <taxon>Rhizobiaceae</taxon>
        <taxon>Sinorhizobium/Ensifer group</taxon>
        <taxon>Sinorhizobium</taxon>
    </lineage>
</organism>
<evidence type="ECO:0000256" key="1">
    <source>
        <dbReference type="SAM" id="MobiDB-lite"/>
    </source>
</evidence>